<evidence type="ECO:0000256" key="9">
    <source>
        <dbReference type="PROSITE-ProRule" id="PRU01373"/>
    </source>
</evidence>
<dbReference type="SUPFAM" id="SSF141523">
    <property type="entry name" value="L,D-transpeptidase catalytic domain-like"/>
    <property type="match status" value="1"/>
</dbReference>
<reference evidence="12" key="1">
    <citation type="submission" date="2016-10" db="EMBL/GenBank/DDBJ databases">
        <authorList>
            <person name="Varghese N."/>
            <person name="Submissions S."/>
        </authorList>
    </citation>
    <scope>NUCLEOTIDE SEQUENCE [LARGE SCALE GENOMIC DNA]</scope>
    <source>
        <strain evidence="12">BL36</strain>
    </source>
</reference>
<feature type="active site" description="Nucleophile" evidence="9">
    <location>
        <position position="226"/>
    </location>
</feature>
<evidence type="ECO:0000256" key="3">
    <source>
        <dbReference type="ARBA" id="ARBA00022676"/>
    </source>
</evidence>
<dbReference type="GO" id="GO:0008360">
    <property type="term" value="P:regulation of cell shape"/>
    <property type="evidence" value="ECO:0007669"/>
    <property type="project" value="UniProtKB-UniRule"/>
</dbReference>
<evidence type="ECO:0000259" key="10">
    <source>
        <dbReference type="PROSITE" id="PS52029"/>
    </source>
</evidence>
<dbReference type="EMBL" id="FOTK01000029">
    <property type="protein sequence ID" value="SFM37614.1"/>
    <property type="molecule type" value="Genomic_DNA"/>
</dbReference>
<keyword evidence="5" id="KW-0378">Hydrolase</keyword>
<dbReference type="InterPro" id="IPR050979">
    <property type="entry name" value="LD-transpeptidase"/>
</dbReference>
<dbReference type="Gene3D" id="2.40.440.10">
    <property type="entry name" value="L,D-transpeptidase catalytic domain-like"/>
    <property type="match status" value="1"/>
</dbReference>
<dbReference type="Pfam" id="PF03734">
    <property type="entry name" value="YkuD"/>
    <property type="match status" value="1"/>
</dbReference>
<dbReference type="GO" id="GO:0018104">
    <property type="term" value="P:peptidoglycan-protein cross-linking"/>
    <property type="evidence" value="ECO:0007669"/>
    <property type="project" value="TreeGrafter"/>
</dbReference>
<dbReference type="InterPro" id="IPR038063">
    <property type="entry name" value="Transpep_catalytic_dom"/>
</dbReference>
<feature type="active site" description="Proton donor/acceptor" evidence="9">
    <location>
        <position position="210"/>
    </location>
</feature>
<dbReference type="PANTHER" id="PTHR30582:SF24">
    <property type="entry name" value="L,D-TRANSPEPTIDASE ERFK_SRFK-RELATED"/>
    <property type="match status" value="1"/>
</dbReference>
<evidence type="ECO:0000256" key="5">
    <source>
        <dbReference type="ARBA" id="ARBA00022801"/>
    </source>
</evidence>
<keyword evidence="7 9" id="KW-0573">Peptidoglycan synthesis</keyword>
<evidence type="ECO:0000313" key="12">
    <source>
        <dbReference type="Proteomes" id="UP000199048"/>
    </source>
</evidence>
<dbReference type="GO" id="GO:0016757">
    <property type="term" value="F:glycosyltransferase activity"/>
    <property type="evidence" value="ECO:0007669"/>
    <property type="project" value="UniProtKB-KW"/>
</dbReference>
<proteinExistence type="inferred from homology"/>
<keyword evidence="3" id="KW-0328">Glycosyltransferase</keyword>
<protein>
    <submittedName>
        <fullName evidence="11">Lipoprotein-anchoring transpeptidase ErfK/SrfK</fullName>
    </submittedName>
</protein>
<evidence type="ECO:0000256" key="1">
    <source>
        <dbReference type="ARBA" id="ARBA00004752"/>
    </source>
</evidence>
<dbReference type="GO" id="GO:0071972">
    <property type="term" value="F:peptidoglycan L,D-transpeptidase activity"/>
    <property type="evidence" value="ECO:0007669"/>
    <property type="project" value="TreeGrafter"/>
</dbReference>
<evidence type="ECO:0000256" key="2">
    <source>
        <dbReference type="ARBA" id="ARBA00005992"/>
    </source>
</evidence>
<keyword evidence="12" id="KW-1185">Reference proteome</keyword>
<gene>
    <name evidence="11" type="ORF">SAMN05192568_102932</name>
</gene>
<dbReference type="GO" id="GO:0005576">
    <property type="term" value="C:extracellular region"/>
    <property type="evidence" value="ECO:0007669"/>
    <property type="project" value="TreeGrafter"/>
</dbReference>
<sequence length="250" mass="26773">MRGSVRLGLCAIVVSGPLCVPAVAQQARYAESGGYGGGLIEYLMTGQAGGRGRGWPQRATAPQRVAAYSGELLPAEPEPLQAVPPQQAYGVPQADPARIAREVGPEYRRQEVAFAGPQRPGTIVIDTAAKHLYLVQPGQRALRYGIGVGRPGFAWSGLKTVSRKAEWPDWIPPAEMLARRPDLPRHMAGGPDNPLGARALYLGSSLYRIHGTNEPGTIGQSVSSGCIRMMNEDVVDLYDRVPVGTRVEVL</sequence>
<name>A0A1I4QC66_9HYPH</name>
<evidence type="ECO:0000313" key="11">
    <source>
        <dbReference type="EMBL" id="SFM37614.1"/>
    </source>
</evidence>
<keyword evidence="8 9" id="KW-0961">Cell wall biogenesis/degradation</keyword>
<dbReference type="RefSeq" id="WP_208612083.1">
    <property type="nucleotide sequence ID" value="NZ_FOTK01000029.1"/>
</dbReference>
<dbReference type="UniPathway" id="UPA00219"/>
<dbReference type="AlphaFoldDB" id="A0A1I4QC66"/>
<comment type="similarity">
    <text evidence="2">Belongs to the YkuD family.</text>
</comment>
<organism evidence="11 12">
    <name type="scientific">Methylobacterium pseudosasicola</name>
    <dbReference type="NCBI Taxonomy" id="582667"/>
    <lineage>
        <taxon>Bacteria</taxon>
        <taxon>Pseudomonadati</taxon>
        <taxon>Pseudomonadota</taxon>
        <taxon>Alphaproteobacteria</taxon>
        <taxon>Hyphomicrobiales</taxon>
        <taxon>Methylobacteriaceae</taxon>
        <taxon>Methylobacterium</taxon>
    </lineage>
</organism>
<evidence type="ECO:0000256" key="4">
    <source>
        <dbReference type="ARBA" id="ARBA00022679"/>
    </source>
</evidence>
<accession>A0A1I4QC66</accession>
<feature type="domain" description="L,D-TPase catalytic" evidence="10">
    <location>
        <begin position="121"/>
        <end position="250"/>
    </location>
</feature>
<dbReference type="PANTHER" id="PTHR30582">
    <property type="entry name" value="L,D-TRANSPEPTIDASE"/>
    <property type="match status" value="1"/>
</dbReference>
<keyword evidence="4" id="KW-0808">Transferase</keyword>
<keyword evidence="6 9" id="KW-0133">Cell shape</keyword>
<evidence type="ECO:0000256" key="6">
    <source>
        <dbReference type="ARBA" id="ARBA00022960"/>
    </source>
</evidence>
<dbReference type="PROSITE" id="PS52029">
    <property type="entry name" value="LD_TPASE"/>
    <property type="match status" value="1"/>
</dbReference>
<dbReference type="InterPro" id="IPR005490">
    <property type="entry name" value="LD_TPept_cat_dom"/>
</dbReference>
<evidence type="ECO:0000256" key="7">
    <source>
        <dbReference type="ARBA" id="ARBA00022984"/>
    </source>
</evidence>
<evidence type="ECO:0000256" key="8">
    <source>
        <dbReference type="ARBA" id="ARBA00023316"/>
    </source>
</evidence>
<dbReference type="FunFam" id="2.40.440.10:FF:000002">
    <property type="entry name" value="L,D-transpeptidase ErfK/SrfK"/>
    <property type="match status" value="1"/>
</dbReference>
<comment type="pathway">
    <text evidence="1 9">Cell wall biogenesis; peptidoglycan biosynthesis.</text>
</comment>
<dbReference type="Proteomes" id="UP000199048">
    <property type="component" value="Unassembled WGS sequence"/>
</dbReference>
<dbReference type="GO" id="GO:0071555">
    <property type="term" value="P:cell wall organization"/>
    <property type="evidence" value="ECO:0007669"/>
    <property type="project" value="UniProtKB-UniRule"/>
</dbReference>
<dbReference type="CDD" id="cd16913">
    <property type="entry name" value="YkuD_like"/>
    <property type="match status" value="1"/>
</dbReference>
<keyword evidence="11" id="KW-0449">Lipoprotein</keyword>
<dbReference type="STRING" id="582667.SAMN05192568_102932"/>